<dbReference type="Gene3D" id="1.25.40.20">
    <property type="entry name" value="Ankyrin repeat-containing domain"/>
    <property type="match status" value="1"/>
</dbReference>
<name>A0ABR4N414_9FUNG</name>
<keyword evidence="2" id="KW-1185">Reference proteome</keyword>
<dbReference type="PANTHER" id="PTHR46586:SF3">
    <property type="entry name" value="ANKYRIN REPEAT-CONTAINING PROTEIN"/>
    <property type="match status" value="1"/>
</dbReference>
<dbReference type="Pfam" id="PF13637">
    <property type="entry name" value="Ank_4"/>
    <property type="match status" value="1"/>
</dbReference>
<protein>
    <recommendedName>
        <fullName evidence="3">Ankyrin repeat protein</fullName>
    </recommendedName>
</protein>
<dbReference type="InterPro" id="IPR036770">
    <property type="entry name" value="Ankyrin_rpt-contain_sf"/>
</dbReference>
<dbReference type="InterPro" id="IPR002110">
    <property type="entry name" value="Ankyrin_rpt"/>
</dbReference>
<accession>A0ABR4N414</accession>
<evidence type="ECO:0008006" key="3">
    <source>
        <dbReference type="Google" id="ProtNLM"/>
    </source>
</evidence>
<dbReference type="EMBL" id="JADGIZ020000036">
    <property type="protein sequence ID" value="KAL2914208.1"/>
    <property type="molecule type" value="Genomic_DNA"/>
</dbReference>
<sequence>MEDPCGVRCVLDDVGPDLGIGSSSDADADTNGGRRLTLMDTHTQPHAAPPAASHWDRLPRELQDMAVDAAGVLTRWTAGRLRGPPDQLAESDRLALWADVVQTEWAGDLRQLPGCWLPPRLLWGVRSRAMLERLQALGHAGLQRGLQHAAARCGWLDALAGMPPQALADLAVQADAAALLADLVLVQRTARLTRWHAETAAALGHDGMLCWLHANMPGRWSRAVMDHAAAAGRLSMVTWLHAARPEGCSTAALDRAAANGHLDVVAWLHANTSAGCTTRAMDWAAANGHVAVLVFLHAHRTEGCTPRALSAAVRHGHDHVAAWLREHRPADVLGTV</sequence>
<dbReference type="SUPFAM" id="SSF48403">
    <property type="entry name" value="Ankyrin repeat"/>
    <property type="match status" value="1"/>
</dbReference>
<evidence type="ECO:0000313" key="1">
    <source>
        <dbReference type="EMBL" id="KAL2914208.1"/>
    </source>
</evidence>
<dbReference type="PANTHER" id="PTHR46586">
    <property type="entry name" value="ANKYRIN REPEAT-CONTAINING PROTEIN"/>
    <property type="match status" value="1"/>
</dbReference>
<gene>
    <name evidence="1" type="ORF">HK105_206303</name>
</gene>
<reference evidence="1 2" key="1">
    <citation type="submission" date="2023-09" db="EMBL/GenBank/DDBJ databases">
        <title>Pangenome analysis of Batrachochytrium dendrobatidis and related Chytrids.</title>
        <authorList>
            <person name="Yacoub M.N."/>
            <person name="Stajich J.E."/>
            <person name="James T.Y."/>
        </authorList>
    </citation>
    <scope>NUCLEOTIDE SEQUENCE [LARGE SCALE GENOMIC DNA]</scope>
    <source>
        <strain evidence="1 2">JEL0888</strain>
    </source>
</reference>
<dbReference type="Proteomes" id="UP001527925">
    <property type="component" value="Unassembled WGS sequence"/>
</dbReference>
<organism evidence="1 2">
    <name type="scientific">Polyrhizophydium stewartii</name>
    <dbReference type="NCBI Taxonomy" id="2732419"/>
    <lineage>
        <taxon>Eukaryota</taxon>
        <taxon>Fungi</taxon>
        <taxon>Fungi incertae sedis</taxon>
        <taxon>Chytridiomycota</taxon>
        <taxon>Chytridiomycota incertae sedis</taxon>
        <taxon>Chytridiomycetes</taxon>
        <taxon>Rhizophydiales</taxon>
        <taxon>Rhizophydiales incertae sedis</taxon>
        <taxon>Polyrhizophydium</taxon>
    </lineage>
</organism>
<evidence type="ECO:0000313" key="2">
    <source>
        <dbReference type="Proteomes" id="UP001527925"/>
    </source>
</evidence>
<proteinExistence type="predicted"/>
<comment type="caution">
    <text evidence="1">The sequence shown here is derived from an EMBL/GenBank/DDBJ whole genome shotgun (WGS) entry which is preliminary data.</text>
</comment>
<dbReference type="InterPro" id="IPR052050">
    <property type="entry name" value="SecEffector_AnkRepeat"/>
</dbReference>